<proteinExistence type="predicted"/>
<keyword evidence="2" id="KW-1185">Reference proteome</keyword>
<reference evidence="1 2" key="1">
    <citation type="submission" date="2017-05" db="EMBL/GenBank/DDBJ databases">
        <title>Genome Analysis of Maritalea myrionectae HL2708#5.</title>
        <authorList>
            <consortium name="Cotde Inc.-PKNU"/>
            <person name="Jang D."/>
            <person name="Oh H.-M."/>
        </authorList>
    </citation>
    <scope>NUCLEOTIDE SEQUENCE [LARGE SCALE GENOMIC DNA]</scope>
    <source>
        <strain evidence="1 2">HL2708#5</strain>
    </source>
</reference>
<organism evidence="1 2">
    <name type="scientific">Maritalea myrionectae</name>
    <dbReference type="NCBI Taxonomy" id="454601"/>
    <lineage>
        <taxon>Bacteria</taxon>
        <taxon>Pseudomonadati</taxon>
        <taxon>Pseudomonadota</taxon>
        <taxon>Alphaproteobacteria</taxon>
        <taxon>Hyphomicrobiales</taxon>
        <taxon>Devosiaceae</taxon>
        <taxon>Maritalea</taxon>
    </lineage>
</organism>
<evidence type="ECO:0000313" key="2">
    <source>
        <dbReference type="Proteomes" id="UP000258927"/>
    </source>
</evidence>
<name>A0A2R4MBT5_9HYPH</name>
<dbReference type="RefSeq" id="WP_162889133.1">
    <property type="nucleotide sequence ID" value="NZ_CP021330.1"/>
</dbReference>
<dbReference type="KEGG" id="mmyr:MXMO3_00929"/>
<dbReference type="Proteomes" id="UP000258927">
    <property type="component" value="Chromosome"/>
</dbReference>
<sequence length="77" mass="8118">MALPTIEEVISLYLYGQNTPPSDLSNGSLLRGPDATSTTDPISVLEYMTTGAGRFACASNIELVSANSFFEGWVATG</sequence>
<dbReference type="EMBL" id="CP021330">
    <property type="protein sequence ID" value="AVX03460.1"/>
    <property type="molecule type" value="Genomic_DNA"/>
</dbReference>
<gene>
    <name evidence="1" type="ORF">MXMO3_00929</name>
</gene>
<dbReference type="AlphaFoldDB" id="A0A2R4MBT5"/>
<evidence type="ECO:0000313" key="1">
    <source>
        <dbReference type="EMBL" id="AVX03460.1"/>
    </source>
</evidence>
<protein>
    <submittedName>
        <fullName evidence="1">Uncharacterized protein</fullName>
    </submittedName>
</protein>
<accession>A0A2R4MBT5</accession>